<dbReference type="Pfam" id="PF00067">
    <property type="entry name" value="p450"/>
    <property type="match status" value="2"/>
</dbReference>
<evidence type="ECO:0008006" key="16">
    <source>
        <dbReference type="Google" id="ProtNLM"/>
    </source>
</evidence>
<dbReference type="InterPro" id="IPR050665">
    <property type="entry name" value="Cytochrome_P450_Monooxygen"/>
</dbReference>
<keyword evidence="6 13" id="KW-1133">Transmembrane helix</keyword>
<reference evidence="14 15" key="1">
    <citation type="submission" date="2022-01" db="EMBL/GenBank/DDBJ databases">
        <authorList>
            <person name="Xiong W."/>
            <person name="Schranz E."/>
        </authorList>
    </citation>
    <scope>NUCLEOTIDE SEQUENCE [LARGE SCALE GENOMIC DNA]</scope>
</reference>
<evidence type="ECO:0000256" key="10">
    <source>
        <dbReference type="ARBA" id="ARBA00023136"/>
    </source>
</evidence>
<evidence type="ECO:0000313" key="15">
    <source>
        <dbReference type="Proteomes" id="UP001157418"/>
    </source>
</evidence>
<dbReference type="InterPro" id="IPR036396">
    <property type="entry name" value="Cyt_P450_sf"/>
</dbReference>
<evidence type="ECO:0000256" key="8">
    <source>
        <dbReference type="ARBA" id="ARBA00023004"/>
    </source>
</evidence>
<gene>
    <name evidence="14" type="ORF">LVIROSA_LOCUS16145</name>
</gene>
<protein>
    <recommendedName>
        <fullName evidence="16">Cytochrome P450</fullName>
    </recommendedName>
</protein>
<dbReference type="GO" id="GO:0005506">
    <property type="term" value="F:iron ion binding"/>
    <property type="evidence" value="ECO:0007669"/>
    <property type="project" value="InterPro"/>
</dbReference>
<evidence type="ECO:0000256" key="13">
    <source>
        <dbReference type="SAM" id="Phobius"/>
    </source>
</evidence>
<keyword evidence="5 11" id="KW-0479">Metal-binding</keyword>
<dbReference type="EMBL" id="CAKMRJ010002629">
    <property type="protein sequence ID" value="CAH1429274.1"/>
    <property type="molecule type" value="Genomic_DNA"/>
</dbReference>
<dbReference type="PROSITE" id="PS00086">
    <property type="entry name" value="CYTOCHROME_P450"/>
    <property type="match status" value="1"/>
</dbReference>
<keyword evidence="3 11" id="KW-0349">Heme</keyword>
<dbReference type="PRINTS" id="PR00463">
    <property type="entry name" value="EP450I"/>
</dbReference>
<comment type="similarity">
    <text evidence="2 12">Belongs to the cytochrome P450 family.</text>
</comment>
<keyword evidence="7 12" id="KW-0560">Oxidoreductase</keyword>
<dbReference type="AlphaFoldDB" id="A0AAU9MYS9"/>
<comment type="cofactor">
    <cofactor evidence="11">
        <name>heme</name>
        <dbReference type="ChEBI" id="CHEBI:30413"/>
    </cofactor>
</comment>
<dbReference type="GO" id="GO:0016020">
    <property type="term" value="C:membrane"/>
    <property type="evidence" value="ECO:0007669"/>
    <property type="project" value="UniProtKB-SubCell"/>
</dbReference>
<feature type="transmembrane region" description="Helical" evidence="13">
    <location>
        <begin position="6"/>
        <end position="29"/>
    </location>
</feature>
<comment type="subcellular location">
    <subcellularLocation>
        <location evidence="1">Membrane</location>
    </subcellularLocation>
</comment>
<dbReference type="PRINTS" id="PR00385">
    <property type="entry name" value="P450"/>
</dbReference>
<keyword evidence="4 13" id="KW-0812">Transmembrane</keyword>
<sequence>MEASAVLCVLGVAAILGLYIWRISNWLWFKPKKIEKFLRDEGLKGSSYTFVFGDLKEMVQMRRDAKSKPMNLTHDIAPRVLPFIHKSISTYGKSCFTWMGTKPLVHISEPTMIREILANYYQFQKPRGGNPLTKLLAKGLIDAEADQWIKHRKIINPAFHVEKLKHMVPAFYVSCSEMIDKWGKLVTIESSGEVDVWPHLQTFTSDVISRTAFGSSFEEGRKIFEFQREQAELIIKAAQSVYIPGSRFLPTKDNKRMKEIEREVKASIKRIIDKRVVAMKAGETINDDLLGQETTGNMLVWTMILLGQHTDWQTRAREEVLHVFGDKRPDIDGLSHLKVINMIFNEVLRLYPPAVMLRRLIHEDTKLGKLTLPAGTLIQVNTLFMHHDKDMWGEDVNEFKPERFSEGVSKVTKGHAMYLPFGGGPRICIGQNFAMLEAKMALAMILQGFSFELSPSYSHAPHTIITLQPQFGAYLTLHKL</sequence>
<feature type="binding site" description="axial binding residue" evidence="11">
    <location>
        <position position="428"/>
    </location>
    <ligand>
        <name>heme</name>
        <dbReference type="ChEBI" id="CHEBI:30413"/>
    </ligand>
    <ligandPart>
        <name>Fe</name>
        <dbReference type="ChEBI" id="CHEBI:18248"/>
    </ligandPart>
</feature>
<keyword evidence="15" id="KW-1185">Reference proteome</keyword>
<keyword evidence="10 13" id="KW-0472">Membrane</keyword>
<name>A0AAU9MYS9_9ASTR</name>
<evidence type="ECO:0000256" key="12">
    <source>
        <dbReference type="RuleBase" id="RU000461"/>
    </source>
</evidence>
<dbReference type="InterPro" id="IPR001128">
    <property type="entry name" value="Cyt_P450"/>
</dbReference>
<evidence type="ECO:0000256" key="1">
    <source>
        <dbReference type="ARBA" id="ARBA00004370"/>
    </source>
</evidence>
<evidence type="ECO:0000256" key="11">
    <source>
        <dbReference type="PIRSR" id="PIRSR602401-1"/>
    </source>
</evidence>
<dbReference type="Proteomes" id="UP001157418">
    <property type="component" value="Unassembled WGS sequence"/>
</dbReference>
<dbReference type="SUPFAM" id="SSF48264">
    <property type="entry name" value="Cytochrome P450"/>
    <property type="match status" value="1"/>
</dbReference>
<evidence type="ECO:0000256" key="2">
    <source>
        <dbReference type="ARBA" id="ARBA00010617"/>
    </source>
</evidence>
<dbReference type="InterPro" id="IPR002401">
    <property type="entry name" value="Cyt_P450_E_grp-I"/>
</dbReference>
<dbReference type="PANTHER" id="PTHR24282:SF234">
    <property type="entry name" value="CYTOCHROME P450-RELATED"/>
    <property type="match status" value="1"/>
</dbReference>
<proteinExistence type="inferred from homology"/>
<evidence type="ECO:0000256" key="4">
    <source>
        <dbReference type="ARBA" id="ARBA00022692"/>
    </source>
</evidence>
<evidence type="ECO:0000256" key="9">
    <source>
        <dbReference type="ARBA" id="ARBA00023033"/>
    </source>
</evidence>
<accession>A0AAU9MYS9</accession>
<dbReference type="InterPro" id="IPR017972">
    <property type="entry name" value="Cyt_P450_CS"/>
</dbReference>
<comment type="caution">
    <text evidence="14">The sequence shown here is derived from an EMBL/GenBank/DDBJ whole genome shotgun (WGS) entry which is preliminary data.</text>
</comment>
<dbReference type="PANTHER" id="PTHR24282">
    <property type="entry name" value="CYTOCHROME P450 FAMILY MEMBER"/>
    <property type="match status" value="1"/>
</dbReference>
<dbReference type="Gene3D" id="1.10.630.10">
    <property type="entry name" value="Cytochrome P450"/>
    <property type="match status" value="2"/>
</dbReference>
<dbReference type="GO" id="GO:0016705">
    <property type="term" value="F:oxidoreductase activity, acting on paired donors, with incorporation or reduction of molecular oxygen"/>
    <property type="evidence" value="ECO:0007669"/>
    <property type="project" value="InterPro"/>
</dbReference>
<dbReference type="GO" id="GO:0020037">
    <property type="term" value="F:heme binding"/>
    <property type="evidence" value="ECO:0007669"/>
    <property type="project" value="InterPro"/>
</dbReference>
<keyword evidence="9 12" id="KW-0503">Monooxygenase</keyword>
<evidence type="ECO:0000256" key="7">
    <source>
        <dbReference type="ARBA" id="ARBA00023002"/>
    </source>
</evidence>
<evidence type="ECO:0000256" key="6">
    <source>
        <dbReference type="ARBA" id="ARBA00022989"/>
    </source>
</evidence>
<dbReference type="GO" id="GO:0004497">
    <property type="term" value="F:monooxygenase activity"/>
    <property type="evidence" value="ECO:0007669"/>
    <property type="project" value="UniProtKB-KW"/>
</dbReference>
<organism evidence="14 15">
    <name type="scientific">Lactuca virosa</name>
    <dbReference type="NCBI Taxonomy" id="75947"/>
    <lineage>
        <taxon>Eukaryota</taxon>
        <taxon>Viridiplantae</taxon>
        <taxon>Streptophyta</taxon>
        <taxon>Embryophyta</taxon>
        <taxon>Tracheophyta</taxon>
        <taxon>Spermatophyta</taxon>
        <taxon>Magnoliopsida</taxon>
        <taxon>eudicotyledons</taxon>
        <taxon>Gunneridae</taxon>
        <taxon>Pentapetalae</taxon>
        <taxon>asterids</taxon>
        <taxon>campanulids</taxon>
        <taxon>Asterales</taxon>
        <taxon>Asteraceae</taxon>
        <taxon>Cichorioideae</taxon>
        <taxon>Cichorieae</taxon>
        <taxon>Lactucinae</taxon>
        <taxon>Lactuca</taxon>
    </lineage>
</organism>
<evidence type="ECO:0000313" key="14">
    <source>
        <dbReference type="EMBL" id="CAH1429274.1"/>
    </source>
</evidence>
<evidence type="ECO:0000256" key="3">
    <source>
        <dbReference type="ARBA" id="ARBA00022617"/>
    </source>
</evidence>
<evidence type="ECO:0000256" key="5">
    <source>
        <dbReference type="ARBA" id="ARBA00022723"/>
    </source>
</evidence>
<keyword evidence="8 11" id="KW-0408">Iron</keyword>